<keyword evidence="7" id="KW-1185">Reference proteome</keyword>
<keyword evidence="4" id="KW-0812">Transmembrane</keyword>
<feature type="domain" description="Prepilin type IV endopeptidase peptidase" evidence="5">
    <location>
        <begin position="108"/>
        <end position="218"/>
    </location>
</feature>
<accession>A0ABW9FM90</accession>
<proteinExistence type="inferred from homology"/>
<feature type="transmembrane region" description="Helical" evidence="4">
    <location>
        <begin position="153"/>
        <end position="175"/>
    </location>
</feature>
<evidence type="ECO:0000259" key="5">
    <source>
        <dbReference type="Pfam" id="PF01478"/>
    </source>
</evidence>
<dbReference type="PRINTS" id="PR00864">
    <property type="entry name" value="PREPILNPTASE"/>
</dbReference>
<comment type="similarity">
    <text evidence="1 2">Belongs to the peptidase A24 family.</text>
</comment>
<feature type="transmembrane region" description="Helical" evidence="4">
    <location>
        <begin position="234"/>
        <end position="257"/>
    </location>
</feature>
<name>A0ABW9FM90_9NOCA</name>
<feature type="transmembrane region" description="Helical" evidence="4">
    <location>
        <begin position="101"/>
        <end position="120"/>
    </location>
</feature>
<evidence type="ECO:0000256" key="1">
    <source>
        <dbReference type="ARBA" id="ARBA00005801"/>
    </source>
</evidence>
<dbReference type="PANTHER" id="PTHR30487">
    <property type="entry name" value="TYPE 4 PREPILIN-LIKE PROTEINS LEADER PEPTIDE-PROCESSING ENZYME"/>
    <property type="match status" value="1"/>
</dbReference>
<keyword evidence="4" id="KW-0472">Membrane</keyword>
<feature type="transmembrane region" description="Helical" evidence="4">
    <location>
        <begin position="76"/>
        <end position="95"/>
    </location>
</feature>
<evidence type="ECO:0000313" key="7">
    <source>
        <dbReference type="Proteomes" id="UP001629745"/>
    </source>
</evidence>
<organism evidence="6 7">
    <name type="scientific">Rhodococcus parequi</name>
    <dbReference type="NCBI Taxonomy" id="3137122"/>
    <lineage>
        <taxon>Bacteria</taxon>
        <taxon>Bacillati</taxon>
        <taxon>Actinomycetota</taxon>
        <taxon>Actinomycetes</taxon>
        <taxon>Mycobacteriales</taxon>
        <taxon>Nocardiaceae</taxon>
        <taxon>Rhodococcus</taxon>
    </lineage>
</organism>
<feature type="transmembrane region" description="Helical" evidence="4">
    <location>
        <begin position="127"/>
        <end position="147"/>
    </location>
</feature>
<dbReference type="EC" id="3.4.23.-" evidence="6"/>
<evidence type="ECO:0000256" key="4">
    <source>
        <dbReference type="SAM" id="Phobius"/>
    </source>
</evidence>
<feature type="compositionally biased region" description="Basic and acidic residues" evidence="3">
    <location>
        <begin position="29"/>
        <end position="40"/>
    </location>
</feature>
<protein>
    <submittedName>
        <fullName evidence="6">A24 family peptidase</fullName>
        <ecNumber evidence="6">3.4.23.-</ecNumber>
    </submittedName>
</protein>
<dbReference type="RefSeq" id="WP_420166859.1">
    <property type="nucleotide sequence ID" value="NZ_JBDLNV010000010.1"/>
</dbReference>
<evidence type="ECO:0000256" key="2">
    <source>
        <dbReference type="RuleBase" id="RU003793"/>
    </source>
</evidence>
<dbReference type="PANTHER" id="PTHR30487:SF0">
    <property type="entry name" value="PREPILIN LEADER PEPTIDASE_N-METHYLTRANSFERASE-RELATED"/>
    <property type="match status" value="1"/>
</dbReference>
<dbReference type="Proteomes" id="UP001629745">
    <property type="component" value="Unassembled WGS sequence"/>
</dbReference>
<dbReference type="Gene3D" id="1.20.120.1220">
    <property type="match status" value="1"/>
</dbReference>
<dbReference type="InterPro" id="IPR050882">
    <property type="entry name" value="Prepilin_peptidase/N-MTase"/>
</dbReference>
<sequence>MIVATGAAAAALGIGAGALANRAIDRVRRETAQADPHETPSDTTPSDLSPAPAATSTRIAVIDTITRRHHTSARRVLVEVSTALLFVAVTLRLTALDIMPAAPAYLWFTAVGVALTVIDIDCKRLPNFLVVPSYPIVFACLTVASAIQSDWPALLRAAIGAVVLFGFYFLLALIYPAGMGFGDVKLAGVIGAVLAYLSYGTLLVGAFLAFLVAALVGTVILVTRRGRIGTTIPFGPYMIAAALIAVLAADPLARAYLDWAGAA</sequence>
<keyword evidence="6" id="KW-0378">Hydrolase</keyword>
<dbReference type="GO" id="GO:0016787">
    <property type="term" value="F:hydrolase activity"/>
    <property type="evidence" value="ECO:0007669"/>
    <property type="project" value="UniProtKB-KW"/>
</dbReference>
<dbReference type="Pfam" id="PF01478">
    <property type="entry name" value="Peptidase_A24"/>
    <property type="match status" value="1"/>
</dbReference>
<feature type="region of interest" description="Disordered" evidence="3">
    <location>
        <begin position="29"/>
        <end position="53"/>
    </location>
</feature>
<evidence type="ECO:0000313" key="6">
    <source>
        <dbReference type="EMBL" id="MFM1726404.1"/>
    </source>
</evidence>
<evidence type="ECO:0000256" key="3">
    <source>
        <dbReference type="SAM" id="MobiDB-lite"/>
    </source>
</evidence>
<gene>
    <name evidence="6" type="ORF">ABEU20_000081</name>
</gene>
<reference evidence="6 7" key="1">
    <citation type="submission" date="2023-11" db="EMBL/GenBank/DDBJ databases">
        <authorList>
            <person name="Val-Calvo J."/>
            <person name="Scortti M."/>
            <person name="Vazquez-Boland J."/>
        </authorList>
    </citation>
    <scope>NUCLEOTIDE SEQUENCE [LARGE SCALE GENOMIC DNA]</scope>
    <source>
        <strain evidence="6 7">PAM 2766</strain>
    </source>
</reference>
<feature type="transmembrane region" description="Helical" evidence="4">
    <location>
        <begin position="182"/>
        <end position="199"/>
    </location>
</feature>
<dbReference type="InterPro" id="IPR000045">
    <property type="entry name" value="Prepilin_IV_endopep_pep"/>
</dbReference>
<dbReference type="InterPro" id="IPR014032">
    <property type="entry name" value="Peptidase_A24A_bac"/>
</dbReference>
<keyword evidence="4" id="KW-1133">Transmembrane helix</keyword>
<dbReference type="EMBL" id="JBDLNV010000010">
    <property type="protein sequence ID" value="MFM1726404.1"/>
    <property type="molecule type" value="Genomic_DNA"/>
</dbReference>
<comment type="caution">
    <text evidence="6">The sequence shown here is derived from an EMBL/GenBank/DDBJ whole genome shotgun (WGS) entry which is preliminary data.</text>
</comment>